<sequence length="71" mass="8011">MYIRNPLLIRLLKILRQPTTGFALVGAHQVDAVFVPVSNLMSSALRIYMYHDISNIVAIKVIFREPTATVI</sequence>
<organism evidence="1 2">
    <name type="scientific">Clonorchis sinensis</name>
    <name type="common">Chinese liver fluke</name>
    <dbReference type="NCBI Taxonomy" id="79923"/>
    <lineage>
        <taxon>Eukaryota</taxon>
        <taxon>Metazoa</taxon>
        <taxon>Spiralia</taxon>
        <taxon>Lophotrochozoa</taxon>
        <taxon>Platyhelminthes</taxon>
        <taxon>Trematoda</taxon>
        <taxon>Digenea</taxon>
        <taxon>Opisthorchiida</taxon>
        <taxon>Opisthorchiata</taxon>
        <taxon>Opisthorchiidae</taxon>
        <taxon>Clonorchis</taxon>
    </lineage>
</organism>
<dbReference type="OrthoDB" id="10506510at2759"/>
<reference evidence="1 2" key="1">
    <citation type="journal article" date="2018" name="Biotechnol. Adv.">
        <title>Improved genomic resources and new bioinformatic workflow for the carcinogenic parasite Clonorchis sinensis: Biotechnological implications.</title>
        <authorList>
            <person name="Wang D."/>
            <person name="Korhonen P.K."/>
            <person name="Gasser R.B."/>
            <person name="Young N.D."/>
        </authorList>
    </citation>
    <scope>NUCLEOTIDE SEQUENCE [LARGE SCALE GENOMIC DNA]</scope>
    <source>
        <strain evidence="1">Cs-k2</strain>
    </source>
</reference>
<evidence type="ECO:0000313" key="1">
    <source>
        <dbReference type="EMBL" id="KAG5451045.1"/>
    </source>
</evidence>
<dbReference type="EMBL" id="NIRI02000042">
    <property type="protein sequence ID" value="KAG5451045.1"/>
    <property type="molecule type" value="Genomic_DNA"/>
</dbReference>
<dbReference type="AlphaFoldDB" id="A0A3R7FC59"/>
<gene>
    <name evidence="1" type="ORF">CSKR_105607</name>
</gene>
<comment type="caution">
    <text evidence="1">The sequence shown here is derived from an EMBL/GenBank/DDBJ whole genome shotgun (WGS) entry which is preliminary data.</text>
</comment>
<keyword evidence="2" id="KW-1185">Reference proteome</keyword>
<dbReference type="InParanoid" id="A0A3R7FC59"/>
<name>A0A3R7FC59_CLOSI</name>
<accession>A0A3R7FC59</accession>
<protein>
    <submittedName>
        <fullName evidence="1">Uncharacterized protein</fullName>
    </submittedName>
</protein>
<proteinExistence type="predicted"/>
<evidence type="ECO:0000313" key="2">
    <source>
        <dbReference type="Proteomes" id="UP000286415"/>
    </source>
</evidence>
<dbReference type="Proteomes" id="UP000286415">
    <property type="component" value="Unassembled WGS sequence"/>
</dbReference>
<reference evidence="1 2" key="2">
    <citation type="journal article" date="2021" name="Genomics">
        <title>High-quality reference genome for Clonorchis sinensis.</title>
        <authorList>
            <person name="Young N.D."/>
            <person name="Stroehlein A.J."/>
            <person name="Kinkar L."/>
            <person name="Wang T."/>
            <person name="Sohn W.M."/>
            <person name="Chang B.C.H."/>
            <person name="Kaur P."/>
            <person name="Weisz D."/>
            <person name="Dudchenko O."/>
            <person name="Aiden E.L."/>
            <person name="Korhonen P.K."/>
            <person name="Gasser R.B."/>
        </authorList>
    </citation>
    <scope>NUCLEOTIDE SEQUENCE [LARGE SCALE GENOMIC DNA]</scope>
    <source>
        <strain evidence="1">Cs-k2</strain>
    </source>
</reference>